<feature type="compositionally biased region" description="Polar residues" evidence="1">
    <location>
        <begin position="10"/>
        <end position="24"/>
    </location>
</feature>
<dbReference type="EMBL" id="JBJQND010000007">
    <property type="protein sequence ID" value="KAL3871830.1"/>
    <property type="molecule type" value="Genomic_DNA"/>
</dbReference>
<dbReference type="Proteomes" id="UP001634394">
    <property type="component" value="Unassembled WGS sequence"/>
</dbReference>
<dbReference type="PANTHER" id="PTHR34305:SF1">
    <property type="entry name" value="SWIM-TYPE DOMAIN-CONTAINING PROTEIN"/>
    <property type="match status" value="1"/>
</dbReference>
<gene>
    <name evidence="2" type="ORF">ACJMK2_039802</name>
</gene>
<sequence>MASEDENRPSRMNTDVPSTSGSTHYQKLHSEQVLVMGVPSDRPELGIYTATMQQNKEWTSNLRRNLELCHAAVTRQSAFCHLLQRTTSPETSYMFLLEKSIMDMAISGLSEGCVYGVVFRQGRLSYMRFFESGIFSGFFKSKGLDIMKQMLACDINDLFWENSFSSDDIKAAEEDYFKLLSKKHIKLPEPESKKLPSTGRRYSEILSENKNSIRKSLEHLLHHIQTNIFQENNIECLGVMVSIEKKKSYKDKQSANYFSASKYFDGTAFQAAFESHRTEGCMCQQVTFTDVFVPLEHPVSWDQQLQYISMFPNWHKWQHKTVSFSQWLSIPDTKGKYKPASLRNQVLYNFREGNMDNVYSVCSKYKNIALGLFHLNLPPTHGRQNKKIPCMSASTFECLPESSTYGDIVPPASKRKRREPTRRLTIEELRTNIRTIDPQFSSDNIAEERSCYNKFKYAMIENGHVIWRRSAANVNIFTMNEVSMTTGLFQEDCYVHLTKTDIDNTTELFCSCGMYGILLQLATISIPQDNLDEIFIEFIIDHIPSLLNNSSRSENKVIEKLEATKDQINEPICRMPTASDKTLKFSVYCDDDKTCTFVHITDNSLSCQSGFCHAVYSSSKRKVQHLDKTETICPHLNQLKVHADKWMDLLVITADSSDSVYLSGDEDEEDVIPPALAATAAEDIKGHRFNEETGLWEYPSLSRHIPSQDGSLLLQQAIQLRHTFCDANFGREIYGYIKAAPDGGYYELQPPNVPDMCNCGAGYAFPNGETIAVSHISTVYTCHGPVKHKIWYRRCLSGTRECDIGPGEKEAIHFLTRDTGAGDEIGWDFVDHVLNSYISFGSYCTIMNSLYKRVSHNSASFMSNNTFIACFFSWISKFNLEYRQTCSICKFTPKMLAADGTKIGINIRHSTVVAIETPTNDFTVDPCHRRNERAFISFAQGDHDSNGKSQSRNHLLYLSKRVLGTLDSADEIPLEEETKRNDILLQHVDRGFQPLLNIFMRNGCCNRVLRKLAVLFTLLSSNHSISSIIPHRFVDDFQSILNLIRKNSNFDTNVINRVAKFSPEIRDVLFAVKNSDICSATLEFFDHLASRVKQLFSNCKEPDQINPQPGSYNPAKFGRAYYFTPHGNQLREIPKYTMDKISHNSTYDDEPARAEEKCNKKYPEVGRKGTTYLFLWFDPQHYGHCYGYHMIPGHEGRKDPACSAYAYMENAPEEIFYDFSCQLEEYCLNREPGFWKNTSFFHDTFHGFSHKCPPVYKSSRHMLLKKINTEICEQTNAFLQHIKYSARAMGMAKFNHYLQFFMHQWSQKKKQNFCKKCTLAFSYVG</sequence>
<evidence type="ECO:0000313" key="2">
    <source>
        <dbReference type="EMBL" id="KAL3871830.1"/>
    </source>
</evidence>
<dbReference type="PANTHER" id="PTHR34305">
    <property type="entry name" value="EXPRESSED PROTEIN"/>
    <property type="match status" value="1"/>
</dbReference>
<evidence type="ECO:0000313" key="3">
    <source>
        <dbReference type="Proteomes" id="UP001634394"/>
    </source>
</evidence>
<organism evidence="2 3">
    <name type="scientific">Sinanodonta woodiana</name>
    <name type="common">Chinese pond mussel</name>
    <name type="synonym">Anodonta woodiana</name>
    <dbReference type="NCBI Taxonomy" id="1069815"/>
    <lineage>
        <taxon>Eukaryota</taxon>
        <taxon>Metazoa</taxon>
        <taxon>Spiralia</taxon>
        <taxon>Lophotrochozoa</taxon>
        <taxon>Mollusca</taxon>
        <taxon>Bivalvia</taxon>
        <taxon>Autobranchia</taxon>
        <taxon>Heteroconchia</taxon>
        <taxon>Palaeoheterodonta</taxon>
        <taxon>Unionida</taxon>
        <taxon>Unionoidea</taxon>
        <taxon>Unionidae</taxon>
        <taxon>Unioninae</taxon>
        <taxon>Sinanodonta</taxon>
    </lineage>
</organism>
<reference evidence="2 3" key="1">
    <citation type="submission" date="2024-11" db="EMBL/GenBank/DDBJ databases">
        <title>Chromosome-level genome assembly of the freshwater bivalve Anodonta woodiana.</title>
        <authorList>
            <person name="Chen X."/>
        </authorList>
    </citation>
    <scope>NUCLEOTIDE SEQUENCE [LARGE SCALE GENOMIC DNA]</scope>
    <source>
        <strain evidence="2">MN2024</strain>
        <tissue evidence="2">Gills</tissue>
    </source>
</reference>
<feature type="region of interest" description="Disordered" evidence="1">
    <location>
        <begin position="1"/>
        <end position="24"/>
    </location>
</feature>
<accession>A0ABD3WE99</accession>
<evidence type="ECO:0000256" key="1">
    <source>
        <dbReference type="SAM" id="MobiDB-lite"/>
    </source>
</evidence>
<name>A0ABD3WE99_SINWO</name>
<protein>
    <submittedName>
        <fullName evidence="2">Uncharacterized protein</fullName>
    </submittedName>
</protein>
<proteinExistence type="predicted"/>
<comment type="caution">
    <text evidence="2">The sequence shown here is derived from an EMBL/GenBank/DDBJ whole genome shotgun (WGS) entry which is preliminary data.</text>
</comment>
<keyword evidence="3" id="KW-1185">Reference proteome</keyword>